<evidence type="ECO:0000256" key="1">
    <source>
        <dbReference type="ARBA" id="ARBA00023121"/>
    </source>
</evidence>
<dbReference type="InterPro" id="IPR002110">
    <property type="entry name" value="Ankyrin_rpt"/>
</dbReference>
<dbReference type="SMART" id="SM00248">
    <property type="entry name" value="ANK"/>
    <property type="match status" value="4"/>
</dbReference>
<gene>
    <name evidence="4" type="ORF">DJ52_04260</name>
</gene>
<dbReference type="Gene3D" id="1.25.40.20">
    <property type="entry name" value="Ankyrin repeat-containing domain"/>
    <property type="match status" value="1"/>
</dbReference>
<dbReference type="Proteomes" id="UP000238924">
    <property type="component" value="Unassembled WGS sequence"/>
</dbReference>
<protein>
    <recommendedName>
        <fullName evidence="6">Ankyrin</fullName>
    </recommendedName>
</protein>
<keyword evidence="3" id="KW-0732">Signal</keyword>
<dbReference type="PROSITE" id="PS50297">
    <property type="entry name" value="ANK_REP_REGION"/>
    <property type="match status" value="2"/>
</dbReference>
<keyword evidence="1" id="KW-0446">Lipid-binding</keyword>
<feature type="chain" id="PRO_5045343597" description="Ankyrin" evidence="3">
    <location>
        <begin position="18"/>
        <end position="175"/>
    </location>
</feature>
<keyword evidence="5" id="KW-1185">Reference proteome</keyword>
<proteinExistence type="predicted"/>
<dbReference type="PANTHER" id="PTHR24119:SF0">
    <property type="entry name" value="ACYL-COA-BINDING DOMAIN-CONTAINING PROTEIN 6"/>
    <property type="match status" value="1"/>
</dbReference>
<organism evidence="4 5">
    <name type="scientific">Brachyspira murdochii</name>
    <dbReference type="NCBI Taxonomy" id="84378"/>
    <lineage>
        <taxon>Bacteria</taxon>
        <taxon>Pseudomonadati</taxon>
        <taxon>Spirochaetota</taxon>
        <taxon>Spirochaetia</taxon>
        <taxon>Brachyspirales</taxon>
        <taxon>Brachyspiraceae</taxon>
        <taxon>Brachyspira</taxon>
    </lineage>
</organism>
<evidence type="ECO:0008006" key="6">
    <source>
        <dbReference type="Google" id="ProtNLM"/>
    </source>
</evidence>
<evidence type="ECO:0000313" key="4">
    <source>
        <dbReference type="EMBL" id="PPS22475.1"/>
    </source>
</evidence>
<dbReference type="InterPro" id="IPR036770">
    <property type="entry name" value="Ankyrin_rpt-contain_sf"/>
</dbReference>
<feature type="repeat" description="ANK" evidence="2">
    <location>
        <begin position="115"/>
        <end position="147"/>
    </location>
</feature>
<accession>A0ABX5B575</accession>
<dbReference type="SUPFAM" id="SSF48403">
    <property type="entry name" value="Ankyrin repeat"/>
    <property type="match status" value="1"/>
</dbReference>
<reference evidence="4 5" key="1">
    <citation type="submission" date="2014-04" db="EMBL/GenBank/DDBJ databases">
        <title>Whole genome sequence of 'Brachyspira hampsonii' D13-03603F2.</title>
        <authorList>
            <person name="Patterson A.H."/>
            <person name="Chaban B."/>
            <person name="Fernando C."/>
            <person name="Harding J.C."/>
            <person name="Hill J.E."/>
        </authorList>
    </citation>
    <scope>NUCLEOTIDE SEQUENCE [LARGE SCALE GENOMIC DNA]</scope>
    <source>
        <strain evidence="4 5">D13-03603F2</strain>
    </source>
</reference>
<comment type="caution">
    <text evidence="4">The sequence shown here is derived from an EMBL/GenBank/DDBJ whole genome shotgun (WGS) entry which is preliminary data.</text>
</comment>
<feature type="repeat" description="ANK" evidence="2">
    <location>
        <begin position="52"/>
        <end position="84"/>
    </location>
</feature>
<dbReference type="PANTHER" id="PTHR24119">
    <property type="entry name" value="ACYL-COA-BINDING DOMAIN-CONTAINING PROTEIN 6"/>
    <property type="match status" value="1"/>
</dbReference>
<evidence type="ECO:0000256" key="2">
    <source>
        <dbReference type="PROSITE-ProRule" id="PRU00023"/>
    </source>
</evidence>
<dbReference type="PROSITE" id="PS50088">
    <property type="entry name" value="ANK_REPEAT"/>
    <property type="match status" value="2"/>
</dbReference>
<dbReference type="EMBL" id="JJMJ01000068">
    <property type="protein sequence ID" value="PPS22475.1"/>
    <property type="molecule type" value="Genomic_DNA"/>
</dbReference>
<feature type="signal peptide" evidence="3">
    <location>
        <begin position="1"/>
        <end position="17"/>
    </location>
</feature>
<dbReference type="RefSeq" id="WP_104618176.1">
    <property type="nucleotide sequence ID" value="NZ_JJMJ01000068.1"/>
</dbReference>
<evidence type="ECO:0000313" key="5">
    <source>
        <dbReference type="Proteomes" id="UP000238924"/>
    </source>
</evidence>
<sequence>MKKILIILILLSISLYSATTDEEIFKTVRYGSSLELKNILDSGVNINIQDNDGKTPLRIAVESDYPKKVKLLLEAGADITIKDKYGQDVLMWAHSVEITNILLEAGADINSQDNDGFTPLMITIVNGNDLKAKELIKLGANINIKNDNDDNALYLAIVFKRTEIIDILKTKGAKL</sequence>
<keyword evidence="2" id="KW-0040">ANK repeat</keyword>
<dbReference type="Pfam" id="PF12796">
    <property type="entry name" value="Ank_2"/>
    <property type="match status" value="1"/>
</dbReference>
<evidence type="ECO:0000256" key="3">
    <source>
        <dbReference type="SAM" id="SignalP"/>
    </source>
</evidence>
<dbReference type="Pfam" id="PF00023">
    <property type="entry name" value="Ank"/>
    <property type="match status" value="1"/>
</dbReference>
<name>A0ABX5B575_9SPIR</name>